<dbReference type="Proteomes" id="UP000295611">
    <property type="component" value="Unassembled WGS sequence"/>
</dbReference>
<feature type="coiled-coil region" evidence="1">
    <location>
        <begin position="2870"/>
        <end position="2911"/>
    </location>
</feature>
<organism evidence="5 6">
    <name type="scientific">Paludibacterium purpuratum</name>
    <dbReference type="NCBI Taxonomy" id="1144873"/>
    <lineage>
        <taxon>Bacteria</taxon>
        <taxon>Pseudomonadati</taxon>
        <taxon>Pseudomonadota</taxon>
        <taxon>Betaproteobacteria</taxon>
        <taxon>Neisseriales</taxon>
        <taxon>Chromobacteriaceae</taxon>
        <taxon>Paludibacterium</taxon>
    </lineage>
</organism>
<keyword evidence="6" id="KW-1185">Reference proteome</keyword>
<feature type="domain" description="ABC toxin N-terminal" evidence="4">
    <location>
        <begin position="1995"/>
        <end position="2105"/>
    </location>
</feature>
<comment type="caution">
    <text evidence="5">The sequence shown here is derived from an EMBL/GenBank/DDBJ whole genome shotgun (WGS) entry which is preliminary data.</text>
</comment>
<feature type="compositionally biased region" description="Low complexity" evidence="2">
    <location>
        <begin position="2204"/>
        <end position="2214"/>
    </location>
</feature>
<feature type="region of interest" description="Disordered" evidence="2">
    <location>
        <begin position="2192"/>
        <end position="2214"/>
    </location>
</feature>
<dbReference type="Pfam" id="PF18276">
    <property type="entry name" value="TcA_TcB_BD"/>
    <property type="match status" value="1"/>
</dbReference>
<dbReference type="RefSeq" id="WP_133678054.1">
    <property type="nucleotide sequence ID" value="NZ_SNZP01000001.1"/>
</dbReference>
<evidence type="ECO:0000259" key="4">
    <source>
        <dbReference type="Pfam" id="PF20220"/>
    </source>
</evidence>
<reference evidence="5 6" key="1">
    <citation type="submission" date="2019-03" db="EMBL/GenBank/DDBJ databases">
        <title>Genomic Encyclopedia of Type Strains, Phase III (KMG-III): the genomes of soil and plant-associated and newly described type strains.</title>
        <authorList>
            <person name="Whitman W."/>
        </authorList>
    </citation>
    <scope>NUCLEOTIDE SEQUENCE [LARGE SCALE GENOMIC DNA]</scope>
    <source>
        <strain evidence="5 6">CECT 8976</strain>
    </source>
</reference>
<sequence>MSALIVIRLVPGTPVDGDTFIDYLTGLQIEAFDLTYGSVPQGVSVGVAKYIPPTSSPISPPPAPPVYAAFPTFDPATGIVQHFELSSGLPPLVYYPVSVATAVIKVASPTAFENLRIVMTRGGHSWNVAEAYYNATLASGSPTPAMYQGLSVTSCYLTLPPSSAHGISVSLPSDGTPPAFDDLVLAMTAVLNIDPGGAPPALADLNPQQCANLAHEIVWSVPGPMPVPPDTLENLYTDPPNTGTLTDSHEQNRLQFQGSLSSYYAPRDANAQQLTTYVYAVAAAFKCQQMTLSATRALFELPVDAGISHGGPLGSTEVLLVNPGGGALPVSFGVPAAYFYALDANLPPQVSVAQRFNMATGDRAERLLVQLADAVDKGVITDQEKINGAGPAINPAQAVRRMNALSAGGSQSRPPCPVDGSITTVLNDWLAYGADWPDATVHPINEFWIIVSPPGGEAVTHPADYLDFVLVALTQGYVPPGSPQSLKDLVLANLIVTPAGAVHPTTVAQLAEALSSDWRTFFVGSPGWPGNQWLPPFTGLGSPEARLAAFITYIRQFFSAAPPAPPASYSAGNPDAPPVLLPPATDWIAQAMQQYALLPGGAPIVLGNGFDDTLMAQAAQMLFPNDAHAQAWLMQAMHALDGLSALVKPLGVTPQLGFSLMEALYARGFRSASDVLALSLTEFATSLIGSLAYDYAPTIFGNVGGNPGQGPVPGPFGPVNPGDLVNCLPAPCRSPLGEIEYLHELLALAESATCDDPQALPAAGHATLGDVLATRRGPLGQLLADCPNLEIPLPLIDIVNENLESLVATAPGQTQGVVYQTTGDALAGYPLCAAHCCGASEEGEAGCHDPATLYATLPGYSSPAVPLAVPSCYALLANDFSAPGLPYSQALDVNGAYLRHLGTSRYSVMRRFRRDITAFVHDPALAPPVFQAHLWRYPLSLDLTLAYLCLTQQEADAWFGDATTTAAWSMLGFATATSNRVPWTRTLSQVSEFLARTGLSWCELVELQQCGVVPFSYSGSQDGKLPPCEPCYPARYSLTFGNTTPAQTGFATLAVFIRLWRKLQCCGAIRLSMNDLADCYAVLMPIGGGMAFLRELASLLLLHEECHVALRDGHDHAPGSGADRLHILALWVGSGARKWSWAVAQLLHGVRPAALRRHRCHDRPPQFIKLLEQNLDPLSRLAGFDPATAGLEWHAKPSATLRFAEVLAKLYASAFSVGEVLYLFSADAHLDGDDPFPLQTANEALDLPLDLPDELHEASLWHLRRELLALTVAPHDAHHWTWARISASLRDDFGFQPPAGGDTWQTLGQHFFPSMLGASPLDRRFGVPLPGSNPLMWNTPLDGPFQYDAATQSLWTQLPLRDEAVIEKLAAMRPLATAAEQQAVQNLYFLPRLALAPFAFLFDDYAAAERLLIECGDEDERWAFFQHQFALCHARCRQIACHLARHAQRADEGGEQVAWAVIRNLWGDENRGLAPWENDNGAEPPVLWQPRPNGCGFAALLGLTGTGLMGEFGVGANNTLWRETRGPLTAFDAVRNHRNTPQPTVIPALGASLSAQQMQTLTLHNGYALSDEDGVLLGGVQGFVVRWRGVLLIEEAGDYHFLAGAPSRDGEVPDFEQAEERRWRVQLARGQRTWQLLNHRWDDQQEHAHPHLPLARGAYQLTIEFEQPEPRGEDCDCQEPRPFHTGFALKYKGPDSDEHWIALPLCRLYLQDKDGTLGQGIKQRDNSVLNNYLDARYVSTLRDIRRTYQRAFKGMLFASRFDLSAKRIADDRQSELGFMLANPDRFAGRAYAPSGGGYISHDAGFDFNFWPLLDNYLAPDAAVDDRVAPSLKRQQALFDWWERTFDYTRMRADTHSAPSRPAWLLFHDAQEQQPADPSYLLRHIGVDLRHAHAVTQVFDLAAGALYTLASLDLEDDRWAVRVWHADNGMRELAHDFAARDIEFARPCLWASATPDIALPGESASGNANLVAFAQQGEFAAGAPRRYQGLRRLNDCLRRNARDALLAYLTVNSRVPLPWGGFAAAPVDIAALLLLDVSTGVCEKASRIQEAISAVQSFMRRARLGLEAGWTVSGDFARLWDKQFADYAVWLRCKTRQVYRENWIEWAEAARASEVEAYRLLKHELARATLSIAVPGGLEWWPDQVPPAHGGLMVLQQREPSQLHIIAEREGLGLQGLPDRDGQLSWLAPLAADIPNPPNPGGGTPNDPTGGKPAGAVAAAAQGLATAQAYGPPLPFWLEAAVKMGRRFYRIAAAGEPFAGHAFAPQGNAQSTTCCACCGETHPPLGDEYYFWLEAGEVFNEPVMAVGEDVEPHNFQYGFQNDLYDAAEQESTLWQTPAQLPQLLAWAPKPVVYLAWTRLHNGEFQPPRRAVTGVAVSDAASADLQFLGRKDDSLTFAVSGALAAEPGYLDPSAPGFRYDLAADSAQTLPLVDSAQPTGLSYPGGLPAYPFFVYDEPGAALFPTSLYAPALAVACVQRAHCRFESAIKWLQLAFDPLHQDNTWVRCKRSTDDTDANTLTHVGESDLIHSCCSSTGISDAVARNRSILLEVLDTLLAWADSMLRKSTSEAFQQARLLLDTASWILGPRPADVMKHTVADGMTVAAFVADFAPLNPRLLAVYDLVADRLDLLHRCENGRRFKEGRPGCELPYFGRPCLGDGGCPVSTPCPEPWDDCCVSSPYRFDVLIGRAQELAGKVRELGGALLAAYEKGDAEYLNAMRARFEAEVAEMSLGMRQDQWRDADWQIEALQKTKASSQANLLYYTNLLQHGLIPDELQYQSLTESAIVTHAAGNTIEAIGEVIKLIPDVFVGTSDYVQLPVGTKLAGMFESIARIINMVADIESATAGLDLTNAGWERRADEWLHQTQVLPIEIHQIERQILGADRRRDQALQELNMQQRQSEQSRETLDFLRDKFSGDALYLYLQKETSALYFQAYEMAMRAAHQAQQAYWLERGDDWRRFVPSDAWDSLHEGLLAGERLDLALARMAQSYRDKNLREYELTKHFSLRLHFPLAYLRLRAVGHCEIELPEWMFDADYPGMYLRRIKNVSLTLPCVTGPYTGVHCRLTLLSSQTRIDPRLTPPPHRCCDEQHDACDYTCCCDDPRLLRLYGAREAIATSDGQNDDGLFELNFRDERYLPFEYHGAVSRWRIELPPENNAFDFDTLSDVVLHLNYTAREGGEALRCEALRCAKRHLPGEGWSLLEIRHECPSAWARFQQAPHAECESMRELDIELVRRQFPFLPGEPEIAVGEFALLFETCESDPPAEHCVEAAWLPEGGCRDDLEYRDIHCYASAEWPCLYQGLHALPRRRLDCGEHRTLRLRFCCSGPVTRLFLLCRYHAEPCPRHCHDEPMTPCDSAPCCCGKGEEGAVGR</sequence>
<evidence type="ECO:0000256" key="1">
    <source>
        <dbReference type="SAM" id="Coils"/>
    </source>
</evidence>
<dbReference type="EMBL" id="SNZP01000001">
    <property type="protein sequence ID" value="TDR82725.1"/>
    <property type="molecule type" value="Genomic_DNA"/>
</dbReference>
<feature type="domain" description="Tc toxin complex TcA C-terminal TcB-binding" evidence="3">
    <location>
        <begin position="2875"/>
        <end position="3172"/>
    </location>
</feature>
<dbReference type="InterPro" id="IPR040840">
    <property type="entry name" value="TcA_TcB_BD"/>
</dbReference>
<proteinExistence type="predicted"/>
<dbReference type="Pfam" id="PF20220">
    <property type="entry name" value="ABC_toxin_N"/>
    <property type="match status" value="1"/>
</dbReference>
<evidence type="ECO:0000256" key="2">
    <source>
        <dbReference type="SAM" id="MobiDB-lite"/>
    </source>
</evidence>
<name>A0A4R7BFA1_9NEIS</name>
<protein>
    <submittedName>
        <fullName evidence="5">Uncharacterized protein</fullName>
    </submittedName>
</protein>
<evidence type="ECO:0000313" key="6">
    <source>
        <dbReference type="Proteomes" id="UP000295611"/>
    </source>
</evidence>
<dbReference type="InterPro" id="IPR046839">
    <property type="entry name" value="ABC_toxin_N"/>
</dbReference>
<keyword evidence="1" id="KW-0175">Coiled coil</keyword>
<evidence type="ECO:0000313" key="5">
    <source>
        <dbReference type="EMBL" id="TDR82725.1"/>
    </source>
</evidence>
<evidence type="ECO:0000259" key="3">
    <source>
        <dbReference type="Pfam" id="PF18276"/>
    </source>
</evidence>
<dbReference type="OrthoDB" id="9781691at2"/>
<accession>A0A4R7BFA1</accession>
<gene>
    <name evidence="5" type="ORF">DFP86_101114</name>
</gene>